<dbReference type="AlphaFoldDB" id="A0A0N9I557"/>
<dbReference type="EMBL" id="CP012752">
    <property type="protein sequence ID" value="ALG09803.1"/>
    <property type="molecule type" value="Genomic_DNA"/>
</dbReference>
<name>A0A0N9I557_9PSEU</name>
<protein>
    <submittedName>
        <fullName evidence="1">Uncharacterized protein</fullName>
    </submittedName>
</protein>
<organism evidence="1 2">
    <name type="scientific">Kibdelosporangium phytohabitans</name>
    <dbReference type="NCBI Taxonomy" id="860235"/>
    <lineage>
        <taxon>Bacteria</taxon>
        <taxon>Bacillati</taxon>
        <taxon>Actinomycetota</taxon>
        <taxon>Actinomycetes</taxon>
        <taxon>Pseudonocardiales</taxon>
        <taxon>Pseudonocardiaceae</taxon>
        <taxon>Kibdelosporangium</taxon>
    </lineage>
</organism>
<proteinExistence type="predicted"/>
<evidence type="ECO:0000313" key="2">
    <source>
        <dbReference type="Proteomes" id="UP000063699"/>
    </source>
</evidence>
<accession>A0A0N9I557</accession>
<dbReference type="KEGG" id="kphy:AOZ06_25505"/>
<sequence>MLEGPWFESAVFRARLGGADGPVLRLDPVGLDSDSQPILPRPEVSASILARFAAMSRDLDPSIVVDENGCVRRSPDNHVVVEEV</sequence>
<reference evidence="1 2" key="1">
    <citation type="submission" date="2015-07" db="EMBL/GenBank/DDBJ databases">
        <title>Genome sequencing of Kibdelosporangium phytohabitans.</title>
        <authorList>
            <person name="Qin S."/>
            <person name="Xing K."/>
        </authorList>
    </citation>
    <scope>NUCLEOTIDE SEQUENCE [LARGE SCALE GENOMIC DNA]</scope>
    <source>
        <strain evidence="1 2">KLBMP1111</strain>
    </source>
</reference>
<gene>
    <name evidence="1" type="ORF">AOZ06_25505</name>
</gene>
<keyword evidence="2" id="KW-1185">Reference proteome</keyword>
<dbReference type="Proteomes" id="UP000063699">
    <property type="component" value="Chromosome"/>
</dbReference>
<evidence type="ECO:0000313" key="1">
    <source>
        <dbReference type="EMBL" id="ALG09803.1"/>
    </source>
</evidence>
<dbReference type="STRING" id="860235.AOZ06_25505"/>